<feature type="domain" description="Protein kinase" evidence="12">
    <location>
        <begin position="12"/>
        <end position="282"/>
    </location>
</feature>
<evidence type="ECO:0000256" key="10">
    <source>
        <dbReference type="SAM" id="MobiDB-lite"/>
    </source>
</evidence>
<keyword evidence="15" id="KW-1185">Reference proteome</keyword>
<dbReference type="InterPro" id="IPR017441">
    <property type="entry name" value="Protein_kinase_ATP_BS"/>
</dbReference>
<feature type="region of interest" description="Disordered" evidence="10">
    <location>
        <begin position="305"/>
        <end position="346"/>
    </location>
</feature>
<dbReference type="SMART" id="SM00220">
    <property type="entry name" value="S_TKc"/>
    <property type="match status" value="1"/>
</dbReference>
<feature type="domain" description="PASTA" evidence="13">
    <location>
        <begin position="374"/>
        <end position="438"/>
    </location>
</feature>
<dbReference type="InterPro" id="IPR011009">
    <property type="entry name" value="Kinase-like_dom_sf"/>
</dbReference>
<dbReference type="InterPro" id="IPR005543">
    <property type="entry name" value="PASTA_dom"/>
</dbReference>
<name>A0ABY7WV54_9LACO</name>
<dbReference type="CDD" id="cd14014">
    <property type="entry name" value="STKc_PknB_like"/>
    <property type="match status" value="1"/>
</dbReference>
<dbReference type="Pfam" id="PF03793">
    <property type="entry name" value="PASTA"/>
    <property type="match status" value="3"/>
</dbReference>
<evidence type="ECO:0000256" key="4">
    <source>
        <dbReference type="ARBA" id="ARBA00022741"/>
    </source>
</evidence>
<dbReference type="Pfam" id="PF00069">
    <property type="entry name" value="Pkinase"/>
    <property type="match status" value="1"/>
</dbReference>
<dbReference type="Gene3D" id="1.10.510.10">
    <property type="entry name" value="Transferase(Phosphotransferase) domain 1"/>
    <property type="match status" value="1"/>
</dbReference>
<dbReference type="SUPFAM" id="SSF56112">
    <property type="entry name" value="Protein kinase-like (PK-like)"/>
    <property type="match status" value="1"/>
</dbReference>
<keyword evidence="2" id="KW-0723">Serine/threonine-protein kinase</keyword>
<keyword evidence="4 9" id="KW-0547">Nucleotide-binding</keyword>
<gene>
    <name evidence="14" type="primary">pknB</name>
    <name evidence="14" type="ORF">PQ472_05440</name>
</gene>
<dbReference type="PROSITE" id="PS51178">
    <property type="entry name" value="PASTA"/>
    <property type="match status" value="2"/>
</dbReference>
<feature type="binding site" evidence="9">
    <location>
        <position position="41"/>
    </location>
    <ligand>
        <name>ATP</name>
        <dbReference type="ChEBI" id="CHEBI:30616"/>
    </ligand>
</feature>
<comment type="catalytic activity">
    <reaction evidence="8">
        <text>L-seryl-[protein] + ATP = O-phospho-L-seryl-[protein] + ADP + H(+)</text>
        <dbReference type="Rhea" id="RHEA:17989"/>
        <dbReference type="Rhea" id="RHEA-COMP:9863"/>
        <dbReference type="Rhea" id="RHEA-COMP:11604"/>
        <dbReference type="ChEBI" id="CHEBI:15378"/>
        <dbReference type="ChEBI" id="CHEBI:29999"/>
        <dbReference type="ChEBI" id="CHEBI:30616"/>
        <dbReference type="ChEBI" id="CHEBI:83421"/>
        <dbReference type="ChEBI" id="CHEBI:456216"/>
        <dbReference type="EC" id="2.7.11.1"/>
    </reaction>
</comment>
<keyword evidence="6 9" id="KW-0067">ATP-binding</keyword>
<evidence type="ECO:0000256" key="11">
    <source>
        <dbReference type="SAM" id="Phobius"/>
    </source>
</evidence>
<dbReference type="Gene3D" id="3.30.10.20">
    <property type="match status" value="2"/>
</dbReference>
<dbReference type="InterPro" id="IPR000719">
    <property type="entry name" value="Prot_kinase_dom"/>
</dbReference>
<dbReference type="Proteomes" id="UP001220377">
    <property type="component" value="Chromosome"/>
</dbReference>
<evidence type="ECO:0000256" key="8">
    <source>
        <dbReference type="ARBA" id="ARBA00048679"/>
    </source>
</evidence>
<evidence type="ECO:0000259" key="12">
    <source>
        <dbReference type="PROSITE" id="PS50011"/>
    </source>
</evidence>
<dbReference type="RefSeq" id="WP_274262004.1">
    <property type="nucleotide sequence ID" value="NZ_CP117884.1"/>
</dbReference>
<dbReference type="SMART" id="SM00740">
    <property type="entry name" value="PASTA"/>
    <property type="match status" value="3"/>
</dbReference>
<proteinExistence type="predicted"/>
<dbReference type="PANTHER" id="PTHR43289">
    <property type="entry name" value="MITOGEN-ACTIVATED PROTEIN KINASE KINASE KINASE 20-RELATED"/>
    <property type="match status" value="1"/>
</dbReference>
<keyword evidence="3" id="KW-0808">Transferase</keyword>
<keyword evidence="5 14" id="KW-0418">Kinase</keyword>
<feature type="compositionally biased region" description="Low complexity" evidence="10">
    <location>
        <begin position="572"/>
        <end position="629"/>
    </location>
</feature>
<comment type="catalytic activity">
    <reaction evidence="7">
        <text>L-threonyl-[protein] + ATP = O-phospho-L-threonyl-[protein] + ADP + H(+)</text>
        <dbReference type="Rhea" id="RHEA:46608"/>
        <dbReference type="Rhea" id="RHEA-COMP:11060"/>
        <dbReference type="Rhea" id="RHEA-COMP:11605"/>
        <dbReference type="ChEBI" id="CHEBI:15378"/>
        <dbReference type="ChEBI" id="CHEBI:30013"/>
        <dbReference type="ChEBI" id="CHEBI:30616"/>
        <dbReference type="ChEBI" id="CHEBI:61977"/>
        <dbReference type="ChEBI" id="CHEBI:456216"/>
        <dbReference type="EC" id="2.7.11.1"/>
    </reaction>
</comment>
<evidence type="ECO:0000256" key="7">
    <source>
        <dbReference type="ARBA" id="ARBA00047899"/>
    </source>
</evidence>
<evidence type="ECO:0000256" key="5">
    <source>
        <dbReference type="ARBA" id="ARBA00022777"/>
    </source>
</evidence>
<dbReference type="NCBIfam" id="NF033483">
    <property type="entry name" value="PknB_PASTA_kin"/>
    <property type="match status" value="1"/>
</dbReference>
<organism evidence="14 15">
    <name type="scientific">Lacticaseibacillus pabuli</name>
    <dbReference type="NCBI Taxonomy" id="3025672"/>
    <lineage>
        <taxon>Bacteria</taxon>
        <taxon>Bacillati</taxon>
        <taxon>Bacillota</taxon>
        <taxon>Bacilli</taxon>
        <taxon>Lactobacillales</taxon>
        <taxon>Lactobacillaceae</taxon>
        <taxon>Lacticaseibacillus</taxon>
    </lineage>
</organism>
<sequence length="629" mass="67713">MIEPGMILDERYKLTKTLGEGGMANVYLAHDLILNRDVAVKVLRLDLQNDKGTLRRFRREAMATLELNHPNIVSIYDVGESEGQQYLVMEYVHGTNLKTYIAQHFPIPYAKVIAFMKQILSAVQEAHNHNIIHRDLKPQNILVDDHETAKIADFGIAVALSDNANTQTNSLLGSVHYMSPEQARGALPTRQSDIYALGIILYEMLTGRVPFEGDSAVTIALKHFQESVPSVREFDPRIPQALENVVLKATAKDPNQRYTSAEAMSEDLATSLDASRANEPVFVPKVEDDMGETRVMTDLPSALRDLDNASRDNTVSGNTIAPRPVAETYVPDTDAPDTKRKPNPKRRRNLMIAAGVAIALVLITVLIIILPKGDVSIPDVKGMSLSQARTTLDKAKLGVGDETEETSNKYSKGEVISTNPNTGTSVKSGSAVDLVISSGGKRFKVGDYVGSVYSDVASDLRKKGFTVRKREDTGSTEEAGTVLKQSIKAGKTVVAKGKTITLTVASAGESFKMADLSKYNYQGVMGYANDHNLTVKYTGATTGLVVQQDPAIGTTVHDGATISVTFASGYGTTSRSNSTNGTTQSSSSQQAAGQNSRSQASSSVSSSSAPAASSSQQNEQSSSNDEQGE</sequence>
<evidence type="ECO:0000313" key="14">
    <source>
        <dbReference type="EMBL" id="WDF83681.1"/>
    </source>
</evidence>
<dbReference type="Gene3D" id="3.30.200.20">
    <property type="entry name" value="Phosphorylase Kinase, domain 1"/>
    <property type="match status" value="1"/>
</dbReference>
<protein>
    <recommendedName>
        <fullName evidence="1">non-specific serine/threonine protein kinase</fullName>
        <ecNumber evidence="1">2.7.11.1</ecNumber>
    </recommendedName>
</protein>
<evidence type="ECO:0000259" key="13">
    <source>
        <dbReference type="PROSITE" id="PS51178"/>
    </source>
</evidence>
<dbReference type="PROSITE" id="PS50011">
    <property type="entry name" value="PROTEIN_KINASE_DOM"/>
    <property type="match status" value="1"/>
</dbReference>
<dbReference type="EMBL" id="CP117884">
    <property type="protein sequence ID" value="WDF83681.1"/>
    <property type="molecule type" value="Genomic_DNA"/>
</dbReference>
<keyword evidence="11" id="KW-1133">Transmembrane helix</keyword>
<evidence type="ECO:0000313" key="15">
    <source>
        <dbReference type="Proteomes" id="UP001220377"/>
    </source>
</evidence>
<evidence type="ECO:0000256" key="2">
    <source>
        <dbReference type="ARBA" id="ARBA00022527"/>
    </source>
</evidence>
<reference evidence="14 15" key="1">
    <citation type="submission" date="2023-02" db="EMBL/GenBank/DDBJ databases">
        <title>Genome sequence of Lacticaseibacillus sp. KACC 23028.</title>
        <authorList>
            <person name="Kim S."/>
            <person name="Heo J."/>
            <person name="Kwon S.-W."/>
        </authorList>
    </citation>
    <scope>NUCLEOTIDE SEQUENCE [LARGE SCALE GENOMIC DNA]</scope>
    <source>
        <strain evidence="14 15">KACC 23028</strain>
    </source>
</reference>
<dbReference type="GO" id="GO:0016301">
    <property type="term" value="F:kinase activity"/>
    <property type="evidence" value="ECO:0007669"/>
    <property type="project" value="UniProtKB-KW"/>
</dbReference>
<dbReference type="CDD" id="cd06577">
    <property type="entry name" value="PASTA_pknB"/>
    <property type="match status" value="2"/>
</dbReference>
<evidence type="ECO:0000256" key="3">
    <source>
        <dbReference type="ARBA" id="ARBA00022679"/>
    </source>
</evidence>
<keyword evidence="11" id="KW-0472">Membrane</keyword>
<dbReference type="InterPro" id="IPR008271">
    <property type="entry name" value="Ser/Thr_kinase_AS"/>
</dbReference>
<dbReference type="EC" id="2.7.11.1" evidence="1"/>
<feature type="region of interest" description="Disordered" evidence="10">
    <location>
        <begin position="571"/>
        <end position="629"/>
    </location>
</feature>
<feature type="region of interest" description="Disordered" evidence="10">
    <location>
        <begin position="399"/>
        <end position="422"/>
    </location>
</feature>
<feature type="domain" description="PASTA" evidence="13">
    <location>
        <begin position="440"/>
        <end position="506"/>
    </location>
</feature>
<accession>A0ABY7WV54</accession>
<dbReference type="PANTHER" id="PTHR43289:SF34">
    <property type="entry name" value="SERINE_THREONINE-PROTEIN KINASE YBDM-RELATED"/>
    <property type="match status" value="1"/>
</dbReference>
<evidence type="ECO:0000256" key="1">
    <source>
        <dbReference type="ARBA" id="ARBA00012513"/>
    </source>
</evidence>
<evidence type="ECO:0000256" key="9">
    <source>
        <dbReference type="PROSITE-ProRule" id="PRU10141"/>
    </source>
</evidence>
<evidence type="ECO:0000256" key="6">
    <source>
        <dbReference type="ARBA" id="ARBA00022840"/>
    </source>
</evidence>
<feature type="transmembrane region" description="Helical" evidence="11">
    <location>
        <begin position="350"/>
        <end position="370"/>
    </location>
</feature>
<dbReference type="PROSITE" id="PS00108">
    <property type="entry name" value="PROTEIN_KINASE_ST"/>
    <property type="match status" value="1"/>
</dbReference>
<keyword evidence="11" id="KW-0812">Transmembrane</keyword>
<dbReference type="PROSITE" id="PS00107">
    <property type="entry name" value="PROTEIN_KINASE_ATP"/>
    <property type="match status" value="1"/>
</dbReference>